<evidence type="ECO:0000256" key="5">
    <source>
        <dbReference type="ARBA" id="ARBA00022946"/>
    </source>
</evidence>
<organism evidence="8 9">
    <name type="scientific">Rhodopseudomonas palustris</name>
    <dbReference type="NCBI Taxonomy" id="1076"/>
    <lineage>
        <taxon>Bacteria</taxon>
        <taxon>Pseudomonadati</taxon>
        <taxon>Pseudomonadota</taxon>
        <taxon>Alphaproteobacteria</taxon>
        <taxon>Hyphomicrobiales</taxon>
        <taxon>Nitrobacteraceae</taxon>
        <taxon>Rhodopseudomonas</taxon>
    </lineage>
</organism>
<dbReference type="SUPFAM" id="SSF53686">
    <property type="entry name" value="Tryptophan synthase beta subunit-like PLP-dependent enzymes"/>
    <property type="match status" value="1"/>
</dbReference>
<keyword evidence="4" id="KW-0663">Pyridoxal phosphate</keyword>
<dbReference type="RefSeq" id="WP_044415497.1">
    <property type="nucleotide sequence ID" value="NZ_JXXE01000469.1"/>
</dbReference>
<dbReference type="Proteomes" id="UP000032515">
    <property type="component" value="Unassembled WGS sequence"/>
</dbReference>
<dbReference type="OrthoDB" id="9805733at2"/>
<dbReference type="Gene3D" id="3.40.50.1100">
    <property type="match status" value="2"/>
</dbReference>
<dbReference type="PROSITE" id="PS00901">
    <property type="entry name" value="CYS_SYNTHASE"/>
    <property type="match status" value="1"/>
</dbReference>
<gene>
    <name evidence="8" type="ORF">OO17_21700</name>
</gene>
<comment type="cofactor">
    <cofactor evidence="1">
        <name>pyridoxal 5'-phosphate</name>
        <dbReference type="ChEBI" id="CHEBI:597326"/>
    </cofactor>
</comment>
<dbReference type="GO" id="GO:0016765">
    <property type="term" value="F:transferase activity, transferring alkyl or aryl (other than methyl) groups"/>
    <property type="evidence" value="ECO:0007669"/>
    <property type="project" value="UniProtKB-ARBA"/>
</dbReference>
<evidence type="ECO:0000313" key="9">
    <source>
        <dbReference type="Proteomes" id="UP000032515"/>
    </source>
</evidence>
<evidence type="ECO:0000256" key="1">
    <source>
        <dbReference type="ARBA" id="ARBA00001933"/>
    </source>
</evidence>
<name>A0A0D7EHM6_RHOPL</name>
<dbReference type="STRING" id="1421013.GCA_000504425_01244"/>
<keyword evidence="3" id="KW-0808">Transferase</keyword>
<dbReference type="CDD" id="cd01561">
    <property type="entry name" value="CBS_like"/>
    <property type="match status" value="1"/>
</dbReference>
<evidence type="ECO:0000256" key="3">
    <source>
        <dbReference type="ARBA" id="ARBA00022679"/>
    </source>
</evidence>
<proteinExistence type="predicted"/>
<dbReference type="InterPro" id="IPR050214">
    <property type="entry name" value="Cys_Synth/Cystath_Beta-Synth"/>
</dbReference>
<dbReference type="AlphaFoldDB" id="A0A0D7EHM6"/>
<dbReference type="Pfam" id="PF00291">
    <property type="entry name" value="PALP"/>
    <property type="match status" value="1"/>
</dbReference>
<evidence type="ECO:0000259" key="7">
    <source>
        <dbReference type="Pfam" id="PF00291"/>
    </source>
</evidence>
<dbReference type="InterPro" id="IPR001926">
    <property type="entry name" value="TrpB-like_PALP"/>
</dbReference>
<comment type="pathway">
    <text evidence="6">Amino-acid biosynthesis.</text>
</comment>
<dbReference type="GO" id="GO:0006535">
    <property type="term" value="P:cysteine biosynthetic process from serine"/>
    <property type="evidence" value="ECO:0007669"/>
    <property type="project" value="InterPro"/>
</dbReference>
<dbReference type="EMBL" id="JXXE01000469">
    <property type="protein sequence ID" value="KIZ39032.1"/>
    <property type="molecule type" value="Genomic_DNA"/>
</dbReference>
<dbReference type="InterPro" id="IPR036052">
    <property type="entry name" value="TrpB-like_PALP_sf"/>
</dbReference>
<evidence type="ECO:0000256" key="4">
    <source>
        <dbReference type="ARBA" id="ARBA00022898"/>
    </source>
</evidence>
<evidence type="ECO:0000256" key="2">
    <source>
        <dbReference type="ARBA" id="ARBA00022605"/>
    </source>
</evidence>
<evidence type="ECO:0000313" key="8">
    <source>
        <dbReference type="EMBL" id="KIZ39032.1"/>
    </source>
</evidence>
<protein>
    <submittedName>
        <fullName evidence="8">Cysteine synthase</fullName>
    </submittedName>
</protein>
<dbReference type="FunFam" id="3.40.50.1100:FF:000011">
    <property type="entry name" value="Cysteine synthase (o-acetylserine)"/>
    <property type="match status" value="1"/>
</dbReference>
<dbReference type="NCBIfam" id="NF007989">
    <property type="entry name" value="PRK10717.1"/>
    <property type="match status" value="1"/>
</dbReference>
<dbReference type="PATRIC" id="fig|1076.23.peg.5091"/>
<dbReference type="PANTHER" id="PTHR10314">
    <property type="entry name" value="CYSTATHIONINE BETA-SYNTHASE"/>
    <property type="match status" value="1"/>
</dbReference>
<keyword evidence="2" id="KW-0028">Amino-acid biosynthesis</keyword>
<evidence type="ECO:0000256" key="6">
    <source>
        <dbReference type="ARBA" id="ARBA00029440"/>
    </source>
</evidence>
<feature type="domain" description="Tryptophan synthase beta chain-like PALP" evidence="7">
    <location>
        <begin position="10"/>
        <end position="306"/>
    </location>
</feature>
<accession>A0A0D7EHM6</accession>
<keyword evidence="5" id="KW-0809">Transit peptide</keyword>
<comment type="caution">
    <text evidence="8">The sequence shown here is derived from an EMBL/GenBank/DDBJ whole genome shotgun (WGS) entry which is preliminary data.</text>
</comment>
<reference evidence="8 9" key="1">
    <citation type="submission" date="2014-11" db="EMBL/GenBank/DDBJ databases">
        <title>Genomics and ecophysiology of heterotrophic nitrogen fixing bacteria isolated from estuarine surface water.</title>
        <authorList>
            <person name="Bentzon-Tilia M."/>
            <person name="Severin I."/>
            <person name="Hansen L.H."/>
            <person name="Riemann L."/>
        </authorList>
    </citation>
    <scope>NUCLEOTIDE SEQUENCE [LARGE SCALE GENOMIC DNA]</scope>
    <source>
        <strain evidence="8 9">BAL398</strain>
    </source>
</reference>
<dbReference type="InterPro" id="IPR001216">
    <property type="entry name" value="P-phosphate_BS"/>
</dbReference>
<sequence>MTIHHDVVAAIGNTPLIKLRHASEATGCTILGKAEFMNPGQSVKDRAALFIIRDAVKRGALRPGGVVVEGTAGNTGIGLALVANALGFRTVIVIPKTQSQEKKDMLRLCGAELIEVPAVPYANPDNYVKLSGRLADQLAKSEPNGAIWANQFDNIANRQAHIDTTAPEILAQTGGKLDGFVCAVGTGGTLAGMSLGLKARNAKIRVALADPMGSALYNYYKHGALKSEGSSITEGIGQGRITANLEGAVIDDAYQIEDGEAVPIIYDLLLHEGLCLGGSSGINVAGAIRMAKDLGPGHTIVTILCDYGSRYQSKLFNPDFMRGKNLPVPEWLETRSTIDVPFETA</sequence>